<gene>
    <name evidence="4" type="ORF">LIQ10_19725</name>
</gene>
<evidence type="ECO:0000256" key="2">
    <source>
        <dbReference type="ARBA" id="ARBA00022842"/>
    </source>
</evidence>
<name>A0AAJ1B2Q7_MEDGN</name>
<comment type="caution">
    <text evidence="4">The sequence shown here is derived from an EMBL/GenBank/DDBJ whole genome shotgun (WGS) entry which is preliminary data.</text>
</comment>
<evidence type="ECO:0000313" key="5">
    <source>
        <dbReference type="Proteomes" id="UP001297422"/>
    </source>
</evidence>
<keyword evidence="1" id="KW-0479">Metal-binding</keyword>
<evidence type="ECO:0000256" key="1">
    <source>
        <dbReference type="ARBA" id="ARBA00022723"/>
    </source>
</evidence>
<dbReference type="SUPFAM" id="SSF52922">
    <property type="entry name" value="TK C-terminal domain-like"/>
    <property type="match status" value="1"/>
</dbReference>
<evidence type="ECO:0000313" key="4">
    <source>
        <dbReference type="EMBL" id="MCB5495916.1"/>
    </source>
</evidence>
<dbReference type="GO" id="GO:0004802">
    <property type="term" value="F:transketolase activity"/>
    <property type="evidence" value="ECO:0007669"/>
    <property type="project" value="TreeGrafter"/>
</dbReference>
<dbReference type="EMBL" id="JAJBNC010000181">
    <property type="protein sequence ID" value="MCB5495916.1"/>
    <property type="molecule type" value="Genomic_DNA"/>
</dbReference>
<feature type="domain" description="Transketolase-like C-terminal" evidence="3">
    <location>
        <begin position="2"/>
        <end position="76"/>
    </location>
</feature>
<sequence>KAIRVVSMPSMDIFKQQSREYRESILPPGIEKRIAIEAGSRMSWGEFVGLKGKYITMDSFGASAPANELFKRYGFTVDNVVKMINKL</sequence>
<reference evidence="4" key="1">
    <citation type="submission" date="2021-10" db="EMBL/GenBank/DDBJ databases">
        <title>Collection of gut derived symbiotic bacterial strains cultured from healthy donors.</title>
        <authorList>
            <person name="Lin H."/>
            <person name="Littmann E."/>
            <person name="Claire K."/>
            <person name="Pamer E."/>
        </authorList>
    </citation>
    <scope>NUCLEOTIDE SEQUENCE</scope>
    <source>
        <strain evidence="4">MSK.23.4</strain>
    </source>
</reference>
<dbReference type="Gene3D" id="3.40.50.920">
    <property type="match status" value="1"/>
</dbReference>
<evidence type="ECO:0000259" key="3">
    <source>
        <dbReference type="Pfam" id="PF22613"/>
    </source>
</evidence>
<dbReference type="PANTHER" id="PTHR43522">
    <property type="entry name" value="TRANSKETOLASE"/>
    <property type="match status" value="1"/>
</dbReference>
<keyword evidence="2" id="KW-0460">Magnesium</keyword>
<feature type="non-terminal residue" evidence="4">
    <location>
        <position position="1"/>
    </location>
</feature>
<dbReference type="InterPro" id="IPR055152">
    <property type="entry name" value="Transketolase-like_C_2"/>
</dbReference>
<dbReference type="GO" id="GO:0006098">
    <property type="term" value="P:pentose-phosphate shunt"/>
    <property type="evidence" value="ECO:0007669"/>
    <property type="project" value="TreeGrafter"/>
</dbReference>
<dbReference type="AlphaFoldDB" id="A0AAJ1B2Q7"/>
<dbReference type="InterPro" id="IPR033247">
    <property type="entry name" value="Transketolase_fam"/>
</dbReference>
<dbReference type="RefSeq" id="WP_330652646.1">
    <property type="nucleotide sequence ID" value="NZ_JAJBNC010000181.1"/>
</dbReference>
<dbReference type="PANTHER" id="PTHR43522:SF2">
    <property type="entry name" value="TRANSKETOLASE 1-RELATED"/>
    <property type="match status" value="1"/>
</dbReference>
<dbReference type="InterPro" id="IPR009014">
    <property type="entry name" value="Transketo_C/PFOR_II"/>
</dbReference>
<organism evidence="4 5">
    <name type="scientific">Mediterraneibacter gnavus</name>
    <name type="common">Ruminococcus gnavus</name>
    <dbReference type="NCBI Taxonomy" id="33038"/>
    <lineage>
        <taxon>Bacteria</taxon>
        <taxon>Bacillati</taxon>
        <taxon>Bacillota</taxon>
        <taxon>Clostridia</taxon>
        <taxon>Lachnospirales</taxon>
        <taxon>Lachnospiraceae</taxon>
        <taxon>Mediterraneibacter</taxon>
    </lineage>
</organism>
<dbReference type="GO" id="GO:0005829">
    <property type="term" value="C:cytosol"/>
    <property type="evidence" value="ECO:0007669"/>
    <property type="project" value="TreeGrafter"/>
</dbReference>
<protein>
    <submittedName>
        <fullName evidence="4">Transketolase</fullName>
    </submittedName>
</protein>
<dbReference type="Pfam" id="PF22613">
    <property type="entry name" value="Transketolase_C_1"/>
    <property type="match status" value="1"/>
</dbReference>
<accession>A0AAJ1B2Q7</accession>
<dbReference type="Proteomes" id="UP001297422">
    <property type="component" value="Unassembled WGS sequence"/>
</dbReference>
<proteinExistence type="predicted"/>
<dbReference type="GO" id="GO:0046872">
    <property type="term" value="F:metal ion binding"/>
    <property type="evidence" value="ECO:0007669"/>
    <property type="project" value="UniProtKB-KW"/>
</dbReference>